<dbReference type="GeneID" id="39864354"/>
<dbReference type="RefSeq" id="WP_136396907.1">
    <property type="nucleotide sequence ID" value="NZ_CP101873.1"/>
</dbReference>
<accession>A0AAF0PDQ9</accession>
<proteinExistence type="predicted"/>
<gene>
    <name evidence="1" type="ORF">NP511_17980</name>
</gene>
<reference evidence="1 2" key="1">
    <citation type="submission" date="2022-07" db="EMBL/GenBank/DDBJ databases">
        <title>Two temperate virus in Haloterrigena jeotgali A29.</title>
        <authorList>
            <person name="Deng X."/>
        </authorList>
    </citation>
    <scope>NUCLEOTIDE SEQUENCE [LARGE SCALE GENOMIC DNA]</scope>
    <source>
        <strain evidence="1 2">A29</strain>
    </source>
</reference>
<evidence type="ECO:0000313" key="2">
    <source>
        <dbReference type="Proteomes" id="UP001224926"/>
    </source>
</evidence>
<protein>
    <submittedName>
        <fullName evidence="1">Uncharacterized protein</fullName>
    </submittedName>
</protein>
<sequence length="164" mass="19369">MVSNKEWFTAKGFSQENWEDRVQTDIEYLEMLRKRLDLTMNEVGERLADLDSWYANRQREGSSHHFTVADYYKTKVYLEIQYLRELADVSPDDLYNAIDDPQTHDQNDPPIDWENVGLNLKRYTQAKLFLVTLIANRDEELAKELVHDGIIEADTFNEAHQKLE</sequence>
<dbReference type="Proteomes" id="UP001224926">
    <property type="component" value="Chromosome"/>
</dbReference>
<name>A0AAF0PDQ9_9EURY</name>
<organism evidence="1 2">
    <name type="scientific">Natrinema thermotolerans</name>
    <dbReference type="NCBI Taxonomy" id="121872"/>
    <lineage>
        <taxon>Archaea</taxon>
        <taxon>Methanobacteriati</taxon>
        <taxon>Methanobacteriota</taxon>
        <taxon>Stenosarchaea group</taxon>
        <taxon>Halobacteria</taxon>
        <taxon>Halobacteriales</taxon>
        <taxon>Natrialbaceae</taxon>
        <taxon>Natrinema</taxon>
    </lineage>
</organism>
<dbReference type="AlphaFoldDB" id="A0AAF0PDQ9"/>
<evidence type="ECO:0000313" key="1">
    <source>
        <dbReference type="EMBL" id="WMT07265.1"/>
    </source>
</evidence>
<dbReference type="EMBL" id="CP101873">
    <property type="protein sequence ID" value="WMT07265.1"/>
    <property type="molecule type" value="Genomic_DNA"/>
</dbReference>
<keyword evidence="2" id="KW-1185">Reference proteome</keyword>